<dbReference type="InterPro" id="IPR050546">
    <property type="entry name" value="Glycosyl_Hydrlase_16"/>
</dbReference>
<feature type="chain" id="PRO_5008588243" evidence="5">
    <location>
        <begin position="28"/>
        <end position="673"/>
    </location>
</feature>
<gene>
    <name evidence="8" type="ORF">g.26596</name>
</gene>
<evidence type="ECO:0000259" key="7">
    <source>
        <dbReference type="PROSITE" id="PS51969"/>
    </source>
</evidence>
<feature type="compositionally biased region" description="Polar residues" evidence="4">
    <location>
        <begin position="225"/>
        <end position="238"/>
    </location>
</feature>
<feature type="non-terminal residue" evidence="8">
    <location>
        <position position="1"/>
    </location>
</feature>
<keyword evidence="2" id="KW-0399">Innate immunity</keyword>
<dbReference type="GO" id="GO:0004553">
    <property type="term" value="F:hydrolase activity, hydrolyzing O-glycosyl compounds"/>
    <property type="evidence" value="ECO:0007669"/>
    <property type="project" value="InterPro"/>
</dbReference>
<dbReference type="EMBL" id="GEBQ01004009">
    <property type="protein sequence ID" value="JAT35968.1"/>
    <property type="molecule type" value="Transcribed_RNA"/>
</dbReference>
<feature type="signal peptide" evidence="5">
    <location>
        <begin position="1"/>
        <end position="27"/>
    </location>
</feature>
<feature type="compositionally biased region" description="Pro residues" evidence="4">
    <location>
        <begin position="275"/>
        <end position="286"/>
    </location>
</feature>
<feature type="compositionally biased region" description="Pro residues" evidence="4">
    <location>
        <begin position="300"/>
        <end position="333"/>
    </location>
</feature>
<comment type="similarity">
    <text evidence="1">Belongs to the insect beta-1,3-glucan binding protein family.</text>
</comment>
<dbReference type="InterPro" id="IPR043030">
    <property type="entry name" value="BGBP_N_sf"/>
</dbReference>
<dbReference type="PROSITE" id="PS51969">
    <property type="entry name" value="CBM39"/>
    <property type="match status" value="1"/>
</dbReference>
<dbReference type="Pfam" id="PF15886">
    <property type="entry name" value="CBM39"/>
    <property type="match status" value="1"/>
</dbReference>
<evidence type="ECO:0000259" key="6">
    <source>
        <dbReference type="PROSITE" id="PS51762"/>
    </source>
</evidence>
<proteinExistence type="inferred from homology"/>
<dbReference type="PRINTS" id="PR01217">
    <property type="entry name" value="PRICHEXTENSN"/>
</dbReference>
<evidence type="ECO:0000256" key="4">
    <source>
        <dbReference type="SAM" id="MobiDB-lite"/>
    </source>
</evidence>
<evidence type="ECO:0000256" key="1">
    <source>
        <dbReference type="ARBA" id="ARBA00008781"/>
    </source>
</evidence>
<dbReference type="GO" id="GO:0030246">
    <property type="term" value="F:carbohydrate binding"/>
    <property type="evidence" value="ECO:0007669"/>
    <property type="project" value="InterPro"/>
</dbReference>
<sequence>RQTGRSFLLHPLVVAAAVSLLPAPTWALSRPRVVMRPSVSLSAILSATLTFTLTSSATRYSSNGNGYSYSYSGSWSSGSSYGLSQSLRPVQTVQSYRPVQTVQTYETVEPLRSEDVNQLTSLEFLSPSGVKISVAGPYPQSTSYQVKFHLNLNHDFNGARSGDYNQELSLGPRSAWSYTFPNIRPRGGETVYYLVEVKGQHGNSWWSRDYTGFYQLPQPFTPQGSWTVQIPSGSSGSIRPNAIPSVVQQKPRPPEVTYTPQYKPTEVIQQRPRPPEPVYNPQPNPPVVVQRPSQTNYKPKPIPPVNNQPPTRPPIINQPPTRPPVNNQPPPRPTVVHQPQSLINAPSTQNIPPRLGESETCKPSLSTFNNGKGTCAGKSVVSRFEFNSVEQIAGYEPEEKFTVFSQENVLTNNLSDYFVTTIFPSLLEEKYGQGYVDKTITLPRCTSRDSGLCSATGMGYFILPPILSGRQTSSSTLSFCYGVLEVTARLPPGDWVVPELWLLPKDRKYGISSGKIVMGLSRGNLQLSNGSQDYSNRVLEAGVVTSTGNQMFRTQQSRPWSDDYHKFKMVWTPDILQFFVDNKEIGRIQPVDYRIDPSLQGSNMAPFDQEFYLVFGVHVGGEKDFPDSLIDKPWKNSEPKNKLNFWRDRKKWRPTWNEDTALHVTGISLKALK</sequence>
<dbReference type="InterPro" id="IPR000757">
    <property type="entry name" value="Beta-glucanase-like"/>
</dbReference>
<organism evidence="8">
    <name type="scientific">Graphocephala atropunctata</name>
    <dbReference type="NCBI Taxonomy" id="36148"/>
    <lineage>
        <taxon>Eukaryota</taxon>
        <taxon>Metazoa</taxon>
        <taxon>Ecdysozoa</taxon>
        <taxon>Arthropoda</taxon>
        <taxon>Hexapoda</taxon>
        <taxon>Insecta</taxon>
        <taxon>Pterygota</taxon>
        <taxon>Neoptera</taxon>
        <taxon>Paraneoptera</taxon>
        <taxon>Hemiptera</taxon>
        <taxon>Auchenorrhyncha</taxon>
        <taxon>Membracoidea</taxon>
        <taxon>Cicadellidae</taxon>
        <taxon>Cicadellinae</taxon>
        <taxon>Cicadellini</taxon>
        <taxon>Graphocephala</taxon>
    </lineage>
</organism>
<dbReference type="SUPFAM" id="SSF49899">
    <property type="entry name" value="Concanavalin A-like lectins/glucanases"/>
    <property type="match status" value="1"/>
</dbReference>
<dbReference type="InterPro" id="IPR031756">
    <property type="entry name" value="BGBP_N"/>
</dbReference>
<accession>A0A1B6MJ42</accession>
<dbReference type="GO" id="GO:0005975">
    <property type="term" value="P:carbohydrate metabolic process"/>
    <property type="evidence" value="ECO:0007669"/>
    <property type="project" value="InterPro"/>
</dbReference>
<dbReference type="PANTHER" id="PTHR10963">
    <property type="entry name" value="GLYCOSYL HYDROLASE-RELATED"/>
    <property type="match status" value="1"/>
</dbReference>
<reference evidence="8" key="1">
    <citation type="submission" date="2015-11" db="EMBL/GenBank/DDBJ databases">
        <title>De novo transcriptome assembly of four potential Pierce s Disease insect vectors from Arizona vineyards.</title>
        <authorList>
            <person name="Tassone E.E."/>
        </authorList>
    </citation>
    <scope>NUCLEOTIDE SEQUENCE</scope>
</reference>
<name>A0A1B6MJ42_9HEMI</name>
<evidence type="ECO:0000256" key="2">
    <source>
        <dbReference type="ARBA" id="ARBA00022588"/>
    </source>
</evidence>
<dbReference type="Gene3D" id="2.60.120.200">
    <property type="match status" value="1"/>
</dbReference>
<keyword evidence="3" id="KW-0391">Immunity</keyword>
<feature type="domain" description="CBM39" evidence="7">
    <location>
        <begin position="115"/>
        <end position="227"/>
    </location>
</feature>
<feature type="domain" description="GH16" evidence="6">
    <location>
        <begin position="323"/>
        <end position="673"/>
    </location>
</feature>
<dbReference type="PANTHER" id="PTHR10963:SF60">
    <property type="entry name" value="GRAM-NEGATIVE BACTERIA-BINDING PROTEIN 1-RELATED"/>
    <property type="match status" value="1"/>
</dbReference>
<dbReference type="PROSITE" id="PS51762">
    <property type="entry name" value="GH16_2"/>
    <property type="match status" value="1"/>
</dbReference>
<keyword evidence="5" id="KW-0732">Signal</keyword>
<dbReference type="GO" id="GO:0045087">
    <property type="term" value="P:innate immune response"/>
    <property type="evidence" value="ECO:0007669"/>
    <property type="project" value="UniProtKB-KW"/>
</dbReference>
<dbReference type="AlphaFoldDB" id="A0A1B6MJ42"/>
<dbReference type="InterPro" id="IPR013320">
    <property type="entry name" value="ConA-like_dom_sf"/>
</dbReference>
<evidence type="ECO:0000313" key="8">
    <source>
        <dbReference type="EMBL" id="JAT35968.1"/>
    </source>
</evidence>
<dbReference type="Pfam" id="PF00722">
    <property type="entry name" value="Glyco_hydro_16"/>
    <property type="match status" value="1"/>
</dbReference>
<dbReference type="Gene3D" id="2.60.40.2140">
    <property type="entry name" value="Beta-1,3-glucan-recognition protein, N-terminal domain"/>
    <property type="match status" value="1"/>
</dbReference>
<feature type="region of interest" description="Disordered" evidence="4">
    <location>
        <begin position="225"/>
        <end position="337"/>
    </location>
</feature>
<evidence type="ECO:0000256" key="3">
    <source>
        <dbReference type="ARBA" id="ARBA00022859"/>
    </source>
</evidence>
<evidence type="ECO:0000256" key="5">
    <source>
        <dbReference type="SAM" id="SignalP"/>
    </source>
</evidence>
<protein>
    <submittedName>
        <fullName evidence="8">Uncharacterized protein</fullName>
    </submittedName>
</protein>